<keyword evidence="2" id="KW-1133">Transmembrane helix</keyword>
<accession>A0A0G4G2E9</accession>
<dbReference type="VEuPathDB" id="CryptoDB:Cvel_4057"/>
<protein>
    <submittedName>
        <fullName evidence="3">Uncharacterized protein</fullName>
    </submittedName>
</protein>
<keyword evidence="2" id="KW-0812">Transmembrane</keyword>
<dbReference type="AlphaFoldDB" id="A0A0G4G2E9"/>
<evidence type="ECO:0000256" key="1">
    <source>
        <dbReference type="SAM" id="MobiDB-lite"/>
    </source>
</evidence>
<feature type="compositionally biased region" description="Basic and acidic residues" evidence="1">
    <location>
        <begin position="640"/>
        <end position="654"/>
    </location>
</feature>
<dbReference type="EMBL" id="CDMZ01000816">
    <property type="protein sequence ID" value="CEM22018.1"/>
    <property type="molecule type" value="Genomic_DNA"/>
</dbReference>
<feature type="compositionally biased region" description="Polar residues" evidence="1">
    <location>
        <begin position="661"/>
        <end position="672"/>
    </location>
</feature>
<feature type="transmembrane region" description="Helical" evidence="2">
    <location>
        <begin position="344"/>
        <end position="363"/>
    </location>
</feature>
<dbReference type="PhylomeDB" id="A0A0G4G2E9"/>
<keyword evidence="2" id="KW-0472">Membrane</keyword>
<proteinExistence type="predicted"/>
<organism evidence="3">
    <name type="scientific">Chromera velia CCMP2878</name>
    <dbReference type="NCBI Taxonomy" id="1169474"/>
    <lineage>
        <taxon>Eukaryota</taxon>
        <taxon>Sar</taxon>
        <taxon>Alveolata</taxon>
        <taxon>Colpodellida</taxon>
        <taxon>Chromeraceae</taxon>
        <taxon>Chromera</taxon>
    </lineage>
</organism>
<feature type="region of interest" description="Disordered" evidence="1">
    <location>
        <begin position="496"/>
        <end position="606"/>
    </location>
</feature>
<evidence type="ECO:0000256" key="2">
    <source>
        <dbReference type="SAM" id="Phobius"/>
    </source>
</evidence>
<evidence type="ECO:0000313" key="3">
    <source>
        <dbReference type="EMBL" id="CEM22018.1"/>
    </source>
</evidence>
<feature type="compositionally biased region" description="Basic and acidic residues" evidence="1">
    <location>
        <begin position="698"/>
        <end position="708"/>
    </location>
</feature>
<feature type="region of interest" description="Disordered" evidence="1">
    <location>
        <begin position="630"/>
        <end position="738"/>
    </location>
</feature>
<feature type="compositionally biased region" description="Basic and acidic residues" evidence="1">
    <location>
        <begin position="508"/>
        <end position="517"/>
    </location>
</feature>
<feature type="compositionally biased region" description="Polar residues" evidence="1">
    <location>
        <begin position="553"/>
        <end position="562"/>
    </location>
</feature>
<reference evidence="3" key="1">
    <citation type="submission" date="2014-11" db="EMBL/GenBank/DDBJ databases">
        <authorList>
            <person name="Otto D Thomas"/>
            <person name="Naeem Raeece"/>
        </authorList>
    </citation>
    <scope>NUCLEOTIDE SEQUENCE</scope>
</reference>
<gene>
    <name evidence="3" type="ORF">Cvel_4057</name>
</gene>
<sequence>MAFGFRGVSNNAAVRTVSSLTSPAEVASSSSLSSVRSALNGEVNVRKIEVAMMVKVPDLWVMAVATSLDQSFEGEQYTYNDLPQRVVNERKQIIATDAITFADFKAPESPEWDDKLALLEYTGLSDTAAEFSVSKLSAANSCQEDSAPVVGRFTATPVYASSDTSKTGAIEAVLISSDMLNGKTAINEWSMTAFQSGYVAIYILTDPQEDGRRRPVLLGSLLTETPELDWNQKLSTALRQLIKPEEELRRAEEAYKTSELRVDLDLSEGQEGPLTDLLKNAERGAKESVLMTLRDRQYFVSAVQAPPDLINFVPTSDRHDSVFLVRGVWTGADNPTRALRIRSMIVILILALTIKIVGGFFVWRRVAGPLQHALLGIRAMLAGLPVETVKKRVQRVESIGLQIEPFPLTKDSVAFCWFILKYERILFDTETKEEKFFVRLLKKQYPELLQRKIVRPWCCLCSKCGGIEEIANERGDSVRNNFTPKSKRLHHPSFFPAKQESASSHSSSHREAQEDSRLATGRRIVRGEETEQGEALALEVFEPDASRPVGTHPVSSTDQTKGQFRRGSSRLPGSRPRLEKSRSHTRFFTLPVRTTSPDAGGGQENTGHLHIVEGFAHTPLPARSSARVSCPMFEFPPQDPHADRQSPSHTEEGRPNGPAPQISQTPQTPQATERSEDRKTNALHAPVLVSNLPQTPKSTDRSERRADRSQNPFLSLIMHHEEDEPPPSDGGNSVGEEV</sequence>
<name>A0A0G4G2E9_9ALVE</name>